<evidence type="ECO:0000313" key="3">
    <source>
        <dbReference type="Proteomes" id="UP001178508"/>
    </source>
</evidence>
<accession>A0AAV1EIQ0</accession>
<organism evidence="2 3">
    <name type="scientific">Xyrichtys novacula</name>
    <name type="common">Pearly razorfish</name>
    <name type="synonym">Hemipteronotus novacula</name>
    <dbReference type="NCBI Taxonomy" id="13765"/>
    <lineage>
        <taxon>Eukaryota</taxon>
        <taxon>Metazoa</taxon>
        <taxon>Chordata</taxon>
        <taxon>Craniata</taxon>
        <taxon>Vertebrata</taxon>
        <taxon>Euteleostomi</taxon>
        <taxon>Actinopterygii</taxon>
        <taxon>Neopterygii</taxon>
        <taxon>Teleostei</taxon>
        <taxon>Neoteleostei</taxon>
        <taxon>Acanthomorphata</taxon>
        <taxon>Eupercaria</taxon>
        <taxon>Labriformes</taxon>
        <taxon>Labridae</taxon>
        <taxon>Xyrichtys</taxon>
    </lineage>
</organism>
<dbReference type="EMBL" id="OY660864">
    <property type="protein sequence ID" value="CAJ1048592.1"/>
    <property type="molecule type" value="Genomic_DNA"/>
</dbReference>
<dbReference type="AlphaFoldDB" id="A0AAV1EIQ0"/>
<proteinExistence type="predicted"/>
<feature type="region of interest" description="Disordered" evidence="1">
    <location>
        <begin position="1"/>
        <end position="42"/>
    </location>
</feature>
<evidence type="ECO:0000256" key="1">
    <source>
        <dbReference type="SAM" id="MobiDB-lite"/>
    </source>
</evidence>
<feature type="compositionally biased region" description="Low complexity" evidence="1">
    <location>
        <begin position="25"/>
        <end position="38"/>
    </location>
</feature>
<feature type="compositionally biased region" description="Basic residues" evidence="1">
    <location>
        <begin position="1"/>
        <end position="12"/>
    </location>
</feature>
<protein>
    <submittedName>
        <fullName evidence="2">Prophage side tail fiber protein homolog StfR-like</fullName>
    </submittedName>
</protein>
<dbReference type="Proteomes" id="UP001178508">
    <property type="component" value="Chromosome 1"/>
</dbReference>
<name>A0AAV1EIQ0_XYRNO</name>
<keyword evidence="3" id="KW-1185">Reference proteome</keyword>
<gene>
    <name evidence="2" type="ORF">XNOV1_A026836</name>
</gene>
<sequence length="154" mass="17390">MDNRKCLQKRKHIKEEETEDSAEVSQYQPGHSPGSSSSRPLFPLKTRRIEAFHEGLRILLPADTLHCLQEETQGSEGHEPGEPCPVCRMPKQHKLWVCQICGQPAQADFGHSQYMAGSSREVFYAMFEGKTVEVWLAERRAGRREDGPAPDSAQ</sequence>
<evidence type="ECO:0000313" key="2">
    <source>
        <dbReference type="EMBL" id="CAJ1048592.1"/>
    </source>
</evidence>
<reference evidence="2" key="1">
    <citation type="submission" date="2023-08" db="EMBL/GenBank/DDBJ databases">
        <authorList>
            <person name="Alioto T."/>
            <person name="Alioto T."/>
            <person name="Gomez Garrido J."/>
        </authorList>
    </citation>
    <scope>NUCLEOTIDE SEQUENCE</scope>
</reference>